<organism evidence="2 3">
    <name type="scientific">Spirosoma arboris</name>
    <dbReference type="NCBI Taxonomy" id="2682092"/>
    <lineage>
        <taxon>Bacteria</taxon>
        <taxon>Pseudomonadati</taxon>
        <taxon>Bacteroidota</taxon>
        <taxon>Cytophagia</taxon>
        <taxon>Cytophagales</taxon>
        <taxon>Cytophagaceae</taxon>
        <taxon>Spirosoma</taxon>
    </lineage>
</organism>
<dbReference type="RefSeq" id="WP_157587180.1">
    <property type="nucleotide sequence ID" value="NZ_WPIN01000007.1"/>
</dbReference>
<name>A0A7K1SF70_9BACT</name>
<evidence type="ECO:0000256" key="1">
    <source>
        <dbReference type="SAM" id="SignalP"/>
    </source>
</evidence>
<protein>
    <submittedName>
        <fullName evidence="2">Uncharacterized protein</fullName>
    </submittedName>
</protein>
<dbReference type="EMBL" id="WPIN01000007">
    <property type="protein sequence ID" value="MVM32470.1"/>
    <property type="molecule type" value="Genomic_DNA"/>
</dbReference>
<evidence type="ECO:0000313" key="2">
    <source>
        <dbReference type="EMBL" id="MVM32470.1"/>
    </source>
</evidence>
<reference evidence="2 3" key="1">
    <citation type="submission" date="2019-12" db="EMBL/GenBank/DDBJ databases">
        <title>Spirosoma sp. HMF4905 genome sequencing and assembly.</title>
        <authorList>
            <person name="Kang H."/>
            <person name="Cha I."/>
            <person name="Kim H."/>
            <person name="Joh K."/>
        </authorList>
    </citation>
    <scope>NUCLEOTIDE SEQUENCE [LARGE SCALE GENOMIC DNA]</scope>
    <source>
        <strain evidence="2 3">HMF4905</strain>
    </source>
</reference>
<keyword evidence="1" id="KW-0732">Signal</keyword>
<dbReference type="Proteomes" id="UP000436006">
    <property type="component" value="Unassembled WGS sequence"/>
</dbReference>
<proteinExistence type="predicted"/>
<accession>A0A7K1SF70</accession>
<keyword evidence="3" id="KW-1185">Reference proteome</keyword>
<sequence>MLPFTSLLVAISCLLSGQSLSQSLPDILQQQAYKAVQASVQGDYKTVLTFTYPRLVDLLGGPKKMLAVLKQQAPPMSTEPIHILIEKPGTIYKAGKELHALVPYVLTIPQKPSFVQLRGYQLAVSMNKGKHWYFVPTDQLTEASIHRLFPIFNPRLVIPPPAKAVVRDQP</sequence>
<comment type="caution">
    <text evidence="2">The sequence shown here is derived from an EMBL/GenBank/DDBJ whole genome shotgun (WGS) entry which is preliminary data.</text>
</comment>
<feature type="signal peptide" evidence="1">
    <location>
        <begin position="1"/>
        <end position="21"/>
    </location>
</feature>
<dbReference type="AlphaFoldDB" id="A0A7K1SF70"/>
<feature type="chain" id="PRO_5029583736" evidence="1">
    <location>
        <begin position="22"/>
        <end position="170"/>
    </location>
</feature>
<evidence type="ECO:0000313" key="3">
    <source>
        <dbReference type="Proteomes" id="UP000436006"/>
    </source>
</evidence>
<gene>
    <name evidence="2" type="ORF">GO755_20670</name>
</gene>